<dbReference type="PANTHER" id="PTHR43731">
    <property type="entry name" value="RHOMBOID PROTEASE"/>
    <property type="match status" value="1"/>
</dbReference>
<dbReference type="GeneID" id="92903909"/>
<evidence type="ECO:0000256" key="1">
    <source>
        <dbReference type="ARBA" id="ARBA00004141"/>
    </source>
</evidence>
<evidence type="ECO:0000256" key="4">
    <source>
        <dbReference type="ARBA" id="ARBA00022801"/>
    </source>
</evidence>
<keyword evidence="6 7" id="KW-0472">Membrane</keyword>
<evidence type="ECO:0000256" key="6">
    <source>
        <dbReference type="ARBA" id="ARBA00023136"/>
    </source>
</evidence>
<dbReference type="GO" id="GO:0006508">
    <property type="term" value="P:proteolysis"/>
    <property type="evidence" value="ECO:0007669"/>
    <property type="project" value="UniProtKB-KW"/>
</dbReference>
<evidence type="ECO:0000256" key="2">
    <source>
        <dbReference type="ARBA" id="ARBA00009045"/>
    </source>
</evidence>
<dbReference type="InterPro" id="IPR035952">
    <property type="entry name" value="Rhomboid-like_sf"/>
</dbReference>
<gene>
    <name evidence="9" type="ORF">AWM72_07500</name>
</gene>
<evidence type="ECO:0000313" key="10">
    <source>
        <dbReference type="Proteomes" id="UP000069912"/>
    </source>
</evidence>
<dbReference type="InterPro" id="IPR050925">
    <property type="entry name" value="Rhomboid_protease_S54"/>
</dbReference>
<feature type="transmembrane region" description="Helical" evidence="7">
    <location>
        <begin position="110"/>
        <end position="133"/>
    </location>
</feature>
<keyword evidence="10" id="KW-1185">Reference proteome</keyword>
<feature type="transmembrane region" description="Helical" evidence="7">
    <location>
        <begin position="196"/>
        <end position="219"/>
    </location>
</feature>
<sequence>MKQKQPIVTYSLLAIQVIVWLLMTWLGGSERADILVLFGAKVNALIAAGQYWRLLTPIFIHIDFTHLLFNSITLYYLGPMVERIVGHWRFLAIYLLSGLMGNLMSYQFSAAISAGASTALFGLFAFFIVKAYMHPNNPYYEALGRTYKTLIAMNIVLNLMASNVDIAGHLGGALGGLLSSFIFAQKQNEVKIWQIVLALAVYVAIVYFILAKAGIYQLLF</sequence>
<keyword evidence="3 7" id="KW-0812">Transmembrane</keyword>
<protein>
    <submittedName>
        <fullName evidence="9">Rhomboid family intramembrane serine protease</fullName>
    </submittedName>
</protein>
<name>A0A0X8FC45_9LACT</name>
<feature type="domain" description="Peptidase S54 rhomboid" evidence="8">
    <location>
        <begin position="49"/>
        <end position="185"/>
    </location>
</feature>
<evidence type="ECO:0000256" key="5">
    <source>
        <dbReference type="ARBA" id="ARBA00022989"/>
    </source>
</evidence>
<dbReference type="EMBL" id="CP014160">
    <property type="protein sequence ID" value="AMB94608.1"/>
    <property type="molecule type" value="Genomic_DNA"/>
</dbReference>
<dbReference type="PANTHER" id="PTHR43731:SF14">
    <property type="entry name" value="PRESENILIN-ASSOCIATED RHOMBOID-LIKE PROTEIN, MITOCHONDRIAL"/>
    <property type="match status" value="1"/>
</dbReference>
<feature type="transmembrane region" description="Helical" evidence="7">
    <location>
        <begin position="59"/>
        <end position="78"/>
    </location>
</feature>
<keyword evidence="4" id="KW-0378">Hydrolase</keyword>
<evidence type="ECO:0000259" key="8">
    <source>
        <dbReference type="Pfam" id="PF01694"/>
    </source>
</evidence>
<evidence type="ECO:0000256" key="3">
    <source>
        <dbReference type="ARBA" id="ARBA00022692"/>
    </source>
</evidence>
<reference evidence="9 10" key="1">
    <citation type="journal article" date="2016" name="Genome Announc.">
        <title>Complete Genome Sequences of Aerococcus christensenii CCUG 28831T, Aerococcus sanguinicola CCUG 43001T, Aerococcus urinae CCUG 36881T, Aerococcus urinaeequi CCUG 28094T, Aerococcus urinaehominis CCUG 42038 BT, and Aerococcus viridans CCUG 4311T.</title>
        <authorList>
            <person name="Carkaci D."/>
            <person name="Dargis R."/>
            <person name="Nielsen X.C."/>
            <person name="Skovgaard O."/>
            <person name="Fuursted K."/>
            <person name="Christensen J.J."/>
        </authorList>
    </citation>
    <scope>NUCLEOTIDE SEQUENCE [LARGE SCALE GENOMIC DNA]</scope>
    <source>
        <strain evidence="9 10">CCUG43001</strain>
    </source>
</reference>
<feature type="transmembrane region" description="Helical" evidence="7">
    <location>
        <begin position="7"/>
        <end position="28"/>
    </location>
</feature>
<dbReference type="AlphaFoldDB" id="A0A0X8FC45"/>
<evidence type="ECO:0000256" key="7">
    <source>
        <dbReference type="SAM" id="Phobius"/>
    </source>
</evidence>
<accession>A0A0X8FC45</accession>
<dbReference type="Proteomes" id="UP000069912">
    <property type="component" value="Chromosome"/>
</dbReference>
<dbReference type="Pfam" id="PF01694">
    <property type="entry name" value="Rhomboid"/>
    <property type="match status" value="1"/>
</dbReference>
<keyword evidence="9" id="KW-0645">Protease</keyword>
<dbReference type="Gene3D" id="1.20.1540.10">
    <property type="entry name" value="Rhomboid-like"/>
    <property type="match status" value="1"/>
</dbReference>
<keyword evidence="5 7" id="KW-1133">Transmembrane helix</keyword>
<dbReference type="RefSeq" id="WP_067975669.1">
    <property type="nucleotide sequence ID" value="NZ_CP014160.1"/>
</dbReference>
<reference evidence="10" key="2">
    <citation type="submission" date="2016-01" db="EMBL/GenBank/DDBJ databases">
        <title>Six Aerococcus type strain genome sequencing and assembly using PacBio and Illumina Hiseq.</title>
        <authorList>
            <person name="Carkaci D."/>
            <person name="Dargis R."/>
            <person name="Nielsen X.C."/>
            <person name="Skovgaard O."/>
            <person name="Fuursted K."/>
            <person name="Christensen J.J."/>
        </authorList>
    </citation>
    <scope>NUCLEOTIDE SEQUENCE [LARGE SCALE GENOMIC DNA]</scope>
    <source>
        <strain evidence="10">CCUG43001</strain>
    </source>
</reference>
<dbReference type="SUPFAM" id="SSF144091">
    <property type="entry name" value="Rhomboid-like"/>
    <property type="match status" value="1"/>
</dbReference>
<dbReference type="KEGG" id="asan:AWM72_07500"/>
<evidence type="ECO:0000313" key="9">
    <source>
        <dbReference type="EMBL" id="AMB94608.1"/>
    </source>
</evidence>
<comment type="similarity">
    <text evidence="2">Belongs to the peptidase S54 family.</text>
</comment>
<dbReference type="InterPro" id="IPR022764">
    <property type="entry name" value="Peptidase_S54_rhomboid_dom"/>
</dbReference>
<proteinExistence type="inferred from homology"/>
<dbReference type="GO" id="GO:0016020">
    <property type="term" value="C:membrane"/>
    <property type="evidence" value="ECO:0007669"/>
    <property type="project" value="UniProtKB-SubCell"/>
</dbReference>
<feature type="transmembrane region" description="Helical" evidence="7">
    <location>
        <begin position="84"/>
        <end position="103"/>
    </location>
</feature>
<dbReference type="GO" id="GO:0004252">
    <property type="term" value="F:serine-type endopeptidase activity"/>
    <property type="evidence" value="ECO:0007669"/>
    <property type="project" value="InterPro"/>
</dbReference>
<comment type="subcellular location">
    <subcellularLocation>
        <location evidence="1">Membrane</location>
        <topology evidence="1">Multi-pass membrane protein</topology>
    </subcellularLocation>
</comment>
<organism evidence="9 10">
    <name type="scientific">Aerococcus sanguinicola</name>
    <dbReference type="NCBI Taxonomy" id="119206"/>
    <lineage>
        <taxon>Bacteria</taxon>
        <taxon>Bacillati</taxon>
        <taxon>Bacillota</taxon>
        <taxon>Bacilli</taxon>
        <taxon>Lactobacillales</taxon>
        <taxon>Aerococcaceae</taxon>
        <taxon>Aerococcus</taxon>
    </lineage>
</organism>